<dbReference type="EMBL" id="JAXOVC010000004">
    <property type="protein sequence ID" value="KAK4502694.1"/>
    <property type="molecule type" value="Genomic_DNA"/>
</dbReference>
<accession>A0ABR0EMU9</accession>
<reference evidence="2 3" key="1">
    <citation type="journal article" date="2023" name="G3 (Bethesda)">
        <title>A chromosome-level genome assembly of Zasmidium syzygii isolated from banana leaves.</title>
        <authorList>
            <person name="van Westerhoven A.C."/>
            <person name="Mehrabi R."/>
            <person name="Talebi R."/>
            <person name="Steentjes M.B.F."/>
            <person name="Corcolon B."/>
            <person name="Chong P.A."/>
            <person name="Kema G.H.J."/>
            <person name="Seidl M.F."/>
        </authorList>
    </citation>
    <scope>NUCLEOTIDE SEQUENCE [LARGE SCALE GENOMIC DNA]</scope>
    <source>
        <strain evidence="2 3">P124</strain>
    </source>
</reference>
<sequence>MASIVPAHFLDSKQQCGLAFYCHAIVIQLAICPAYDGKTYSDPSGAQYNLACDTAYSGTTIPAKIKRSSPATVQDCMASCDSIDACIAITYASGQCSLLSAVSGQAKVVGATAAYKALALKTSSSSTLAASTRVVTTSAAVVPTTTVKPSSTFSTLTKPTTSSTKASTASATPTIPAGQNPDWLPSDIWGQISNWFGQSQGGKPSAGQAPPSWSPSGWGGKFPGGYRGPNGEWHYKG</sequence>
<feature type="region of interest" description="Disordered" evidence="1">
    <location>
        <begin position="195"/>
        <end position="237"/>
    </location>
</feature>
<evidence type="ECO:0000313" key="3">
    <source>
        <dbReference type="Proteomes" id="UP001305779"/>
    </source>
</evidence>
<evidence type="ECO:0000313" key="2">
    <source>
        <dbReference type="EMBL" id="KAK4502694.1"/>
    </source>
</evidence>
<organism evidence="2 3">
    <name type="scientific">Zasmidium cellare</name>
    <name type="common">Wine cellar mold</name>
    <name type="synonym">Racodium cellare</name>
    <dbReference type="NCBI Taxonomy" id="395010"/>
    <lineage>
        <taxon>Eukaryota</taxon>
        <taxon>Fungi</taxon>
        <taxon>Dikarya</taxon>
        <taxon>Ascomycota</taxon>
        <taxon>Pezizomycotina</taxon>
        <taxon>Dothideomycetes</taxon>
        <taxon>Dothideomycetidae</taxon>
        <taxon>Mycosphaerellales</taxon>
        <taxon>Mycosphaerellaceae</taxon>
        <taxon>Zasmidium</taxon>
    </lineage>
</organism>
<dbReference type="Proteomes" id="UP001305779">
    <property type="component" value="Unassembled WGS sequence"/>
</dbReference>
<feature type="region of interest" description="Disordered" evidence="1">
    <location>
        <begin position="150"/>
        <end position="183"/>
    </location>
</feature>
<evidence type="ECO:0000256" key="1">
    <source>
        <dbReference type="SAM" id="MobiDB-lite"/>
    </source>
</evidence>
<feature type="compositionally biased region" description="Gly residues" evidence="1">
    <location>
        <begin position="217"/>
        <end position="228"/>
    </location>
</feature>
<evidence type="ECO:0008006" key="4">
    <source>
        <dbReference type="Google" id="ProtNLM"/>
    </source>
</evidence>
<gene>
    <name evidence="2" type="ORF">PRZ48_006120</name>
</gene>
<proteinExistence type="predicted"/>
<dbReference type="Gene3D" id="3.50.4.10">
    <property type="entry name" value="Hepatocyte Growth Factor"/>
    <property type="match status" value="1"/>
</dbReference>
<keyword evidence="3" id="KW-1185">Reference proteome</keyword>
<name>A0ABR0EMU9_ZASCE</name>
<protein>
    <recommendedName>
        <fullName evidence="4">Apple domain-containing protein</fullName>
    </recommendedName>
</protein>
<comment type="caution">
    <text evidence="2">The sequence shown here is derived from an EMBL/GenBank/DDBJ whole genome shotgun (WGS) entry which is preliminary data.</text>
</comment>
<feature type="compositionally biased region" description="Low complexity" evidence="1">
    <location>
        <begin position="150"/>
        <end position="174"/>
    </location>
</feature>